<protein>
    <recommendedName>
        <fullName evidence="2">RNase H type-1 domain-containing protein</fullName>
    </recommendedName>
</protein>
<reference evidence="1" key="1">
    <citation type="submission" date="2014-09" db="EMBL/GenBank/DDBJ databases">
        <authorList>
            <person name="Magalhaes I.L.F."/>
            <person name="Oliveira U."/>
            <person name="Santos F.R."/>
            <person name="Vidigal T.H.D.A."/>
            <person name="Brescovit A.D."/>
            <person name="Santos A.J."/>
        </authorList>
    </citation>
    <scope>NUCLEOTIDE SEQUENCE</scope>
    <source>
        <tissue evidence="1">Shoot tissue taken approximately 20 cm above the soil surface</tissue>
    </source>
</reference>
<dbReference type="PANTHER" id="PTHR48475:SF2">
    <property type="entry name" value="RIBONUCLEASE H"/>
    <property type="match status" value="1"/>
</dbReference>
<evidence type="ECO:0008006" key="2">
    <source>
        <dbReference type="Google" id="ProtNLM"/>
    </source>
</evidence>
<name>A0A0A8XNQ5_ARUDO</name>
<dbReference type="PANTHER" id="PTHR48475">
    <property type="entry name" value="RIBONUCLEASE H"/>
    <property type="match status" value="1"/>
</dbReference>
<proteinExistence type="predicted"/>
<evidence type="ECO:0000313" key="1">
    <source>
        <dbReference type="EMBL" id="JAD15174.1"/>
    </source>
</evidence>
<dbReference type="EMBL" id="GBRH01282721">
    <property type="protein sequence ID" value="JAD15174.1"/>
    <property type="molecule type" value="Transcribed_RNA"/>
</dbReference>
<sequence length="145" mass="16465">MEKHFLGFEVKNIPRAENNETDVLAKPAAQGAPATPEVLHETLTSPATLKGPRWVHVVSTSEDWRVPLRAFIEGNYKPEDKIEEQRLRHHARGYVILNDVLYKKGVCEPYLRCLSKKGQDLLKEIHKGLCASHLAPRSLMSKAFR</sequence>
<organism evidence="1">
    <name type="scientific">Arundo donax</name>
    <name type="common">Giant reed</name>
    <name type="synonym">Donax arundinaceus</name>
    <dbReference type="NCBI Taxonomy" id="35708"/>
    <lineage>
        <taxon>Eukaryota</taxon>
        <taxon>Viridiplantae</taxon>
        <taxon>Streptophyta</taxon>
        <taxon>Embryophyta</taxon>
        <taxon>Tracheophyta</taxon>
        <taxon>Spermatophyta</taxon>
        <taxon>Magnoliopsida</taxon>
        <taxon>Liliopsida</taxon>
        <taxon>Poales</taxon>
        <taxon>Poaceae</taxon>
        <taxon>PACMAD clade</taxon>
        <taxon>Arundinoideae</taxon>
        <taxon>Arundineae</taxon>
        <taxon>Arundo</taxon>
    </lineage>
</organism>
<dbReference type="AlphaFoldDB" id="A0A0A8XNQ5"/>
<reference evidence="1" key="2">
    <citation type="journal article" date="2015" name="Data Brief">
        <title>Shoot transcriptome of the giant reed, Arundo donax.</title>
        <authorList>
            <person name="Barrero R.A."/>
            <person name="Guerrero F.D."/>
            <person name="Moolhuijzen P."/>
            <person name="Goolsby J.A."/>
            <person name="Tidwell J."/>
            <person name="Bellgard S.E."/>
            <person name="Bellgard M.I."/>
        </authorList>
    </citation>
    <scope>NUCLEOTIDE SEQUENCE</scope>
    <source>
        <tissue evidence="1">Shoot tissue taken approximately 20 cm above the soil surface</tissue>
    </source>
</reference>
<accession>A0A0A8XNQ5</accession>